<name>A0A1X6Y936_9RHOB</name>
<proteinExistence type="predicted"/>
<keyword evidence="2" id="KW-1185">Reference proteome</keyword>
<dbReference type="Gene3D" id="1.10.238.160">
    <property type="match status" value="1"/>
</dbReference>
<sequence length="71" mass="8440">MLFYHGEIVMRILSKRQVKELVLYSPQHIARLEKAGLFPKRVQLGPNRVGWLESEVLDWLEERLARREVPN</sequence>
<organism evidence="1 2">
    <name type="scientific">Roseovarius gaetbuli</name>
    <dbReference type="NCBI Taxonomy" id="1356575"/>
    <lineage>
        <taxon>Bacteria</taxon>
        <taxon>Pseudomonadati</taxon>
        <taxon>Pseudomonadota</taxon>
        <taxon>Alphaproteobacteria</taxon>
        <taxon>Rhodobacterales</taxon>
        <taxon>Roseobacteraceae</taxon>
        <taxon>Roseovarius</taxon>
    </lineage>
</organism>
<dbReference type="Proteomes" id="UP000194012">
    <property type="component" value="Unassembled WGS sequence"/>
</dbReference>
<reference evidence="2" key="1">
    <citation type="submission" date="2017-03" db="EMBL/GenBank/DDBJ databases">
        <authorList>
            <person name="Rodrigo-Torres L."/>
            <person name="Arahal R.D."/>
            <person name="Lucena T."/>
        </authorList>
    </citation>
    <scope>NUCLEOTIDE SEQUENCE [LARGE SCALE GENOMIC DNA]</scope>
    <source>
        <strain evidence="2">CECT 8370</strain>
    </source>
</reference>
<dbReference type="RefSeq" id="WP_306372357.1">
    <property type="nucleotide sequence ID" value="NZ_FWFJ01000002.1"/>
</dbReference>
<dbReference type="InterPro" id="IPR010260">
    <property type="entry name" value="AlpA"/>
</dbReference>
<protein>
    <submittedName>
        <fullName evidence="1">Prophage CP4-57 regulatory protein (AlpA)</fullName>
    </submittedName>
</protein>
<gene>
    <name evidence="1" type="ORF">ROG8370_00302</name>
</gene>
<accession>A0A1X6Y936</accession>
<dbReference type="EMBL" id="FWFJ01000002">
    <property type="protein sequence ID" value="SLN13666.1"/>
    <property type="molecule type" value="Genomic_DNA"/>
</dbReference>
<dbReference type="Pfam" id="PF05930">
    <property type="entry name" value="Phage_AlpA"/>
    <property type="match status" value="1"/>
</dbReference>
<evidence type="ECO:0000313" key="1">
    <source>
        <dbReference type="EMBL" id="SLN13666.1"/>
    </source>
</evidence>
<dbReference type="AlphaFoldDB" id="A0A1X6Y936"/>
<evidence type="ECO:0000313" key="2">
    <source>
        <dbReference type="Proteomes" id="UP000194012"/>
    </source>
</evidence>